<dbReference type="EMBL" id="MCOG01000195">
    <property type="protein sequence ID" value="ORY27140.1"/>
    <property type="molecule type" value="Genomic_DNA"/>
</dbReference>
<evidence type="ECO:0000313" key="3">
    <source>
        <dbReference type="Proteomes" id="UP000193920"/>
    </source>
</evidence>
<keyword evidence="1" id="KW-0812">Transmembrane</keyword>
<dbReference type="Proteomes" id="UP000193920">
    <property type="component" value="Unassembled WGS sequence"/>
</dbReference>
<sequence>MTSDFKTREGEEFTSCDYQYICNKKNDYCIQMFDPSGVSAYTASSINNVYGYYYNNTFFPNARDCFSNNCVNGVCITNKENPVYICRPVKENSEIKVKCLLVLEEKCNENKDCADNASCTKENVCVIEYEPEEYSEKQSTLPYFIVGGIIIFAVIILLLIFLDKHKNNNKN</sequence>
<evidence type="ECO:0000256" key="1">
    <source>
        <dbReference type="SAM" id="Phobius"/>
    </source>
</evidence>
<gene>
    <name evidence="2" type="ORF">LY90DRAFT_513526</name>
</gene>
<proteinExistence type="predicted"/>
<organism evidence="2 3">
    <name type="scientific">Neocallimastix californiae</name>
    <dbReference type="NCBI Taxonomy" id="1754190"/>
    <lineage>
        <taxon>Eukaryota</taxon>
        <taxon>Fungi</taxon>
        <taxon>Fungi incertae sedis</taxon>
        <taxon>Chytridiomycota</taxon>
        <taxon>Chytridiomycota incertae sedis</taxon>
        <taxon>Neocallimastigomycetes</taxon>
        <taxon>Neocallimastigales</taxon>
        <taxon>Neocallimastigaceae</taxon>
        <taxon>Neocallimastix</taxon>
    </lineage>
</organism>
<dbReference type="AlphaFoldDB" id="A0A1Y2AXX4"/>
<evidence type="ECO:0000313" key="2">
    <source>
        <dbReference type="EMBL" id="ORY27140.1"/>
    </source>
</evidence>
<protein>
    <submittedName>
        <fullName evidence="2">Uncharacterized protein</fullName>
    </submittedName>
</protein>
<accession>A0A1Y2AXX4</accession>
<reference evidence="2 3" key="1">
    <citation type="submission" date="2016-08" db="EMBL/GenBank/DDBJ databases">
        <title>A Parts List for Fungal Cellulosomes Revealed by Comparative Genomics.</title>
        <authorList>
            <consortium name="DOE Joint Genome Institute"/>
            <person name="Haitjema C.H."/>
            <person name="Gilmore S.P."/>
            <person name="Henske J.K."/>
            <person name="Solomon K.V."/>
            <person name="De Groot R."/>
            <person name="Kuo A."/>
            <person name="Mondo S.J."/>
            <person name="Salamov A.A."/>
            <person name="Labutti K."/>
            <person name="Zhao Z."/>
            <person name="Chiniquy J."/>
            <person name="Barry K."/>
            <person name="Brewer H.M."/>
            <person name="Purvine S.O."/>
            <person name="Wright A.T."/>
            <person name="Boxma B."/>
            <person name="Van Alen T."/>
            <person name="Hackstein J.H."/>
            <person name="Baker S.E."/>
            <person name="Grigoriev I.V."/>
            <person name="O'Malley M.A."/>
        </authorList>
    </citation>
    <scope>NUCLEOTIDE SEQUENCE [LARGE SCALE GENOMIC DNA]</scope>
    <source>
        <strain evidence="2 3">G1</strain>
    </source>
</reference>
<keyword evidence="3" id="KW-1185">Reference proteome</keyword>
<comment type="caution">
    <text evidence="2">The sequence shown here is derived from an EMBL/GenBank/DDBJ whole genome shotgun (WGS) entry which is preliminary data.</text>
</comment>
<keyword evidence="1" id="KW-1133">Transmembrane helix</keyword>
<feature type="transmembrane region" description="Helical" evidence="1">
    <location>
        <begin position="141"/>
        <end position="162"/>
    </location>
</feature>
<name>A0A1Y2AXX4_9FUNG</name>
<dbReference type="OrthoDB" id="10431407at2759"/>
<keyword evidence="1" id="KW-0472">Membrane</keyword>